<name>A0ACC1H9U1_9FUNG</name>
<reference evidence="1" key="1">
    <citation type="submission" date="2022-06" db="EMBL/GenBank/DDBJ databases">
        <title>Phylogenomic reconstructions and comparative analyses of Kickxellomycotina fungi.</title>
        <authorList>
            <person name="Reynolds N.K."/>
            <person name="Stajich J.E."/>
            <person name="Barry K."/>
            <person name="Grigoriev I.V."/>
            <person name="Crous P."/>
            <person name="Smith M.E."/>
        </authorList>
    </citation>
    <scope>NUCLEOTIDE SEQUENCE</scope>
    <source>
        <strain evidence="1">RSA 2271</strain>
    </source>
</reference>
<proteinExistence type="predicted"/>
<keyword evidence="2" id="KW-1185">Reference proteome</keyword>
<feature type="non-terminal residue" evidence="1">
    <location>
        <position position="223"/>
    </location>
</feature>
<keyword evidence="1" id="KW-0326">Glycosidase</keyword>
<keyword evidence="1" id="KW-0378">Hydrolase</keyword>
<sequence length="223" mass="25592">MDANGIEITCNDPKNYKDNEPPRIYVPHDDLPAFEYYSTIARERPHLNLQVVRLPERITPEYVHSINSKFGILSLAANISTGPDGKTSYDPIPFAVPGGRFNEMYGWDSYFESLGLLVDGRVELAKGMVEHFIYQINHYGKILNANRSYYLTRSQPPFLTDMALRVYERLPHDDEEANLEWLRNAFRAAIREYLTVWTCEPRLDPESGLSCYHTTGIGMPPET</sequence>
<evidence type="ECO:0000313" key="2">
    <source>
        <dbReference type="Proteomes" id="UP001145114"/>
    </source>
</evidence>
<dbReference type="EMBL" id="JAMZIH010009473">
    <property type="protein sequence ID" value="KAJ1670080.1"/>
    <property type="molecule type" value="Genomic_DNA"/>
</dbReference>
<dbReference type="Proteomes" id="UP001145114">
    <property type="component" value="Unassembled WGS sequence"/>
</dbReference>
<gene>
    <name evidence="1" type="primary">NTH1_3</name>
    <name evidence="1" type="ORF">EV182_008435</name>
</gene>
<accession>A0ACC1H9U1</accession>
<organism evidence="1 2">
    <name type="scientific">Spiromyces aspiralis</name>
    <dbReference type="NCBI Taxonomy" id="68401"/>
    <lineage>
        <taxon>Eukaryota</taxon>
        <taxon>Fungi</taxon>
        <taxon>Fungi incertae sedis</taxon>
        <taxon>Zoopagomycota</taxon>
        <taxon>Kickxellomycotina</taxon>
        <taxon>Kickxellomycetes</taxon>
        <taxon>Kickxellales</taxon>
        <taxon>Kickxellaceae</taxon>
        <taxon>Spiromyces</taxon>
    </lineage>
</organism>
<dbReference type="EC" id="3.2.1.28" evidence="1"/>
<evidence type="ECO:0000313" key="1">
    <source>
        <dbReference type="EMBL" id="KAJ1670080.1"/>
    </source>
</evidence>
<protein>
    <submittedName>
        <fullName evidence="1">Alpha,alpha-trehalase nth1</fullName>
        <ecNumber evidence="1">3.2.1.28</ecNumber>
    </submittedName>
</protein>
<comment type="caution">
    <text evidence="1">The sequence shown here is derived from an EMBL/GenBank/DDBJ whole genome shotgun (WGS) entry which is preliminary data.</text>
</comment>